<dbReference type="EMBL" id="PCPP01000002">
    <property type="protein sequence ID" value="PRB83640.1"/>
    <property type="molecule type" value="Genomic_DNA"/>
</dbReference>
<evidence type="ECO:0000313" key="3">
    <source>
        <dbReference type="Proteomes" id="UP000238325"/>
    </source>
</evidence>
<gene>
    <name evidence="1" type="ORF">CQ022_16215</name>
    <name evidence="2" type="ORF">CQ033_15110</name>
</gene>
<dbReference type="OrthoDB" id="1256119at2"/>
<dbReference type="RefSeq" id="WP_105683342.1">
    <property type="nucleotide sequence ID" value="NZ_JBBGZD010000002.1"/>
</dbReference>
<sequence length="280" mass="32638">MENNNYNQEVIKNVKQHVGDKLKNLVYSKTEGALESVHHDVGVMFMYQASSGVLEILNTDNKRHYLDGYILDISTIETLYNEYSSIGNGLQFNFIFLTRDEYVKLTGDSSVLDISELSNEFLYLVVTPLDNHNNPFNRHFVIFNLNYAFDINSIIVSESDFITLRNNFLRNNLYEATSTYSSPKDGSVLLRYTWDNLKEIMNETNSSREKYRQVQFILGEVTPYKILSDFFRRNPQYGLDEPKYRRAYSDHEKQLTVVGMYLPEEINGKEGYFDMGSLYP</sequence>
<proteinExistence type="predicted"/>
<name>A0A2S9CT11_CHRCI</name>
<comment type="caution">
    <text evidence="1">The sequence shown here is derived from an EMBL/GenBank/DDBJ whole genome shotgun (WGS) entry which is preliminary data.</text>
</comment>
<protein>
    <submittedName>
        <fullName evidence="1">Uncharacterized protein</fullName>
    </submittedName>
</protein>
<dbReference type="EMBL" id="PCPH01000003">
    <property type="protein sequence ID" value="PRB89882.1"/>
    <property type="molecule type" value="Genomic_DNA"/>
</dbReference>
<dbReference type="Proteomes" id="UP000238325">
    <property type="component" value="Unassembled WGS sequence"/>
</dbReference>
<keyword evidence="3" id="KW-1185">Reference proteome</keyword>
<reference evidence="3 4" key="1">
    <citation type="submission" date="2017-09" db="EMBL/GenBank/DDBJ databases">
        <title>Genomic, metabolic, and phenotypic characteristics of bacterial isolates from the natural microbiome of the model nematode Caenorhabditis elegans.</title>
        <authorList>
            <person name="Zimmermann J."/>
            <person name="Obeng N."/>
            <person name="Yang W."/>
            <person name="Obeng O."/>
            <person name="Kissoyan K."/>
            <person name="Pees B."/>
            <person name="Dirksen P."/>
            <person name="Hoppner M."/>
            <person name="Franke A."/>
            <person name="Rosenstiel P."/>
            <person name="Leippe M."/>
            <person name="Dierking K."/>
            <person name="Kaleta C."/>
            <person name="Schulenburg H."/>
        </authorList>
    </citation>
    <scope>NUCLEOTIDE SEQUENCE [LARGE SCALE GENOMIC DNA]</scope>
    <source>
        <strain evidence="1 4">MYb25</strain>
        <strain evidence="2 3">MYb44</strain>
    </source>
</reference>
<accession>A0A2S9CT11</accession>
<evidence type="ECO:0000313" key="2">
    <source>
        <dbReference type="EMBL" id="PRB89882.1"/>
    </source>
</evidence>
<organism evidence="1 4">
    <name type="scientific">Chryseobacterium culicis</name>
    <dbReference type="NCBI Taxonomy" id="680127"/>
    <lineage>
        <taxon>Bacteria</taxon>
        <taxon>Pseudomonadati</taxon>
        <taxon>Bacteroidota</taxon>
        <taxon>Flavobacteriia</taxon>
        <taxon>Flavobacteriales</taxon>
        <taxon>Weeksellaceae</taxon>
        <taxon>Chryseobacterium group</taxon>
        <taxon>Chryseobacterium</taxon>
    </lineage>
</organism>
<evidence type="ECO:0000313" key="4">
    <source>
        <dbReference type="Proteomes" id="UP000238534"/>
    </source>
</evidence>
<dbReference type="Proteomes" id="UP000238534">
    <property type="component" value="Unassembled WGS sequence"/>
</dbReference>
<evidence type="ECO:0000313" key="1">
    <source>
        <dbReference type="EMBL" id="PRB83640.1"/>
    </source>
</evidence>
<dbReference type="AlphaFoldDB" id="A0A2S9CT11"/>